<dbReference type="PANTHER" id="PTHR32552:SF81">
    <property type="entry name" value="TONB-DEPENDENT OUTER MEMBRANE RECEPTOR"/>
    <property type="match status" value="1"/>
</dbReference>
<evidence type="ECO:0000256" key="8">
    <source>
        <dbReference type="ARBA" id="ARBA00023065"/>
    </source>
</evidence>
<keyword evidence="7" id="KW-0408">Iron</keyword>
<evidence type="ECO:0000256" key="4">
    <source>
        <dbReference type="ARBA" id="ARBA00022496"/>
    </source>
</evidence>
<gene>
    <name evidence="17" type="ORF">BECKFW1821C_GA0114237_105734</name>
</gene>
<accession>A0A450TXJ4</accession>
<evidence type="ECO:0000256" key="14">
    <source>
        <dbReference type="RuleBase" id="RU003357"/>
    </source>
</evidence>
<evidence type="ECO:0000313" key="17">
    <source>
        <dbReference type="EMBL" id="VFJ74117.1"/>
    </source>
</evidence>
<keyword evidence="10 12" id="KW-0472">Membrane</keyword>
<comment type="subcellular location">
    <subcellularLocation>
        <location evidence="1 12">Cell outer membrane</location>
        <topology evidence="1 12">Multi-pass membrane protein</topology>
    </subcellularLocation>
</comment>
<dbReference type="Pfam" id="PF07715">
    <property type="entry name" value="Plug"/>
    <property type="match status" value="1"/>
</dbReference>
<evidence type="ECO:0000256" key="6">
    <source>
        <dbReference type="ARBA" id="ARBA00022729"/>
    </source>
</evidence>
<dbReference type="PANTHER" id="PTHR32552">
    <property type="entry name" value="FERRICHROME IRON RECEPTOR-RELATED"/>
    <property type="match status" value="1"/>
</dbReference>
<dbReference type="InterPro" id="IPR010917">
    <property type="entry name" value="TonB_rcpt_CS"/>
</dbReference>
<evidence type="ECO:0000256" key="9">
    <source>
        <dbReference type="ARBA" id="ARBA00023077"/>
    </source>
</evidence>
<keyword evidence="5 12" id="KW-0812">Transmembrane</keyword>
<sequence>MPPKKRSRKTRNSQIPVKGNTVKRKNILFRNSLHLALLGPVLALGAPSMAIADNTTIDTEQNENIPAGEPGDPIELDPIVAIGRMPASTVVVQGHEADTPSNRRWQDVLKGMPNILVNAEGTALPAIRGIDSSDPPSGMMNNISTANRPRANTLVDGVARPYKGGMSVSSSSLGLWDVETVEVAKGPQSTSTGRSSLTGAFNVSTRDPVHEWEAAVRTGYFDQRGTVEGAAMMNVPLVTDQVALRFAFEGSDGEHYIDFSNHRLGPEEGDEVDDQNFEHYRGKLLFTPSFLPDTELVFNINATEAQGKTPPRVEDWKADDLVALEDTTHQSFGQEQTVYSAKLLQGLGEKMDLEVRVSYLENTLDVIRTPRLIEAYPGYQWNFATDTTSAEALLHFEESGFIDKGLLGVAYEYEEDDAGNDALNFDGAGKNWYFKATGDKENFAIFGEVEAGIGGGFTAIGGGRFEWDKRRRHMKRSVFFTDGGNWGESGDEVSDEAFSPKLGIRYDGADKYVAGYTYSQGWRPGGIDLHPYIKPTIPKTTFDPERLKNHEIWVRSNPLDRLRINGSVFYYRFEDYQLRVFDDDLEAGLPFSQINYAYQTGNIPEVKGYGMELDGQYAINDPWRNTWTISGALGLLKTKVTDAGPVPEYDGRELSQSPDVTWNLGLGWVSPRGFDAEIRARHTGSFQQSHKIIDKDGRYFEETDAYTLFDFKAGYETKFRGTELRIDAWVENLTDRRYKLPSWYPDQPGNYGGNVAGRPRTFGVAATVRF</sequence>
<feature type="domain" description="TonB-dependent receptor plug" evidence="16">
    <location>
        <begin position="85"/>
        <end position="199"/>
    </location>
</feature>
<proteinExistence type="inferred from homology"/>
<reference evidence="17" key="1">
    <citation type="submission" date="2019-02" db="EMBL/GenBank/DDBJ databases">
        <authorList>
            <person name="Gruber-Vodicka R. H."/>
            <person name="Seah K. B. B."/>
        </authorList>
    </citation>
    <scope>NUCLEOTIDE SEQUENCE</scope>
    <source>
        <strain evidence="17">BECK_BZ131</strain>
    </source>
</reference>
<dbReference type="GO" id="GO:0009279">
    <property type="term" value="C:cell outer membrane"/>
    <property type="evidence" value="ECO:0007669"/>
    <property type="project" value="UniProtKB-SubCell"/>
</dbReference>
<dbReference type="InterPro" id="IPR012910">
    <property type="entry name" value="Plug_dom"/>
</dbReference>
<keyword evidence="17" id="KW-0675">Receptor</keyword>
<dbReference type="PROSITE" id="PS01156">
    <property type="entry name" value="TONB_DEPENDENT_REC_2"/>
    <property type="match status" value="1"/>
</dbReference>
<dbReference type="InterPro" id="IPR036942">
    <property type="entry name" value="Beta-barrel_TonB_sf"/>
</dbReference>
<protein>
    <submittedName>
        <fullName evidence="17">Outer membrane receptor proteins, mostly Fe transport</fullName>
    </submittedName>
</protein>
<dbReference type="InterPro" id="IPR039426">
    <property type="entry name" value="TonB-dep_rcpt-like"/>
</dbReference>
<dbReference type="GO" id="GO:0006826">
    <property type="term" value="P:iron ion transport"/>
    <property type="evidence" value="ECO:0007669"/>
    <property type="project" value="UniProtKB-KW"/>
</dbReference>
<dbReference type="EMBL" id="CAADFE010000057">
    <property type="protein sequence ID" value="VFJ74117.1"/>
    <property type="molecule type" value="Genomic_DNA"/>
</dbReference>
<dbReference type="Gene3D" id="2.40.170.20">
    <property type="entry name" value="TonB-dependent receptor, beta-barrel domain"/>
    <property type="match status" value="1"/>
</dbReference>
<feature type="domain" description="TonB-dependent receptor-like beta-barrel" evidence="15">
    <location>
        <begin position="329"/>
        <end position="733"/>
    </location>
</feature>
<organism evidence="17">
    <name type="scientific">Candidatus Kentrum sp. FW</name>
    <dbReference type="NCBI Taxonomy" id="2126338"/>
    <lineage>
        <taxon>Bacteria</taxon>
        <taxon>Pseudomonadati</taxon>
        <taxon>Pseudomonadota</taxon>
        <taxon>Gammaproteobacteria</taxon>
        <taxon>Candidatus Kentrum</taxon>
    </lineage>
</organism>
<keyword evidence="3 12" id="KW-1134">Transmembrane beta strand</keyword>
<dbReference type="Pfam" id="PF00593">
    <property type="entry name" value="TonB_dep_Rec_b-barrel"/>
    <property type="match status" value="1"/>
</dbReference>
<keyword evidence="4" id="KW-0410">Iron transport</keyword>
<dbReference type="PROSITE" id="PS52016">
    <property type="entry name" value="TONB_DEPENDENT_REC_3"/>
    <property type="match status" value="1"/>
</dbReference>
<dbReference type="AlphaFoldDB" id="A0A450TXJ4"/>
<feature type="short sequence motif" description="TonB C-terminal box" evidence="13">
    <location>
        <begin position="753"/>
        <end position="770"/>
    </location>
</feature>
<evidence type="ECO:0000259" key="16">
    <source>
        <dbReference type="Pfam" id="PF07715"/>
    </source>
</evidence>
<evidence type="ECO:0000256" key="10">
    <source>
        <dbReference type="ARBA" id="ARBA00023136"/>
    </source>
</evidence>
<evidence type="ECO:0000256" key="12">
    <source>
        <dbReference type="PROSITE-ProRule" id="PRU01360"/>
    </source>
</evidence>
<name>A0A450TXJ4_9GAMM</name>
<keyword evidence="11 12" id="KW-0998">Cell outer membrane</keyword>
<keyword evidence="9 14" id="KW-0798">TonB box</keyword>
<comment type="similarity">
    <text evidence="12 14">Belongs to the TonB-dependent receptor family.</text>
</comment>
<evidence type="ECO:0000256" key="5">
    <source>
        <dbReference type="ARBA" id="ARBA00022692"/>
    </source>
</evidence>
<evidence type="ECO:0000256" key="3">
    <source>
        <dbReference type="ARBA" id="ARBA00022452"/>
    </source>
</evidence>
<dbReference type="SUPFAM" id="SSF56935">
    <property type="entry name" value="Porins"/>
    <property type="match status" value="1"/>
</dbReference>
<evidence type="ECO:0000256" key="11">
    <source>
        <dbReference type="ARBA" id="ARBA00023237"/>
    </source>
</evidence>
<keyword evidence="6" id="KW-0732">Signal</keyword>
<evidence type="ECO:0000256" key="1">
    <source>
        <dbReference type="ARBA" id="ARBA00004571"/>
    </source>
</evidence>
<evidence type="ECO:0000256" key="13">
    <source>
        <dbReference type="PROSITE-ProRule" id="PRU10144"/>
    </source>
</evidence>
<evidence type="ECO:0000259" key="15">
    <source>
        <dbReference type="Pfam" id="PF00593"/>
    </source>
</evidence>
<evidence type="ECO:0000256" key="2">
    <source>
        <dbReference type="ARBA" id="ARBA00022448"/>
    </source>
</evidence>
<keyword evidence="8" id="KW-0406">Ion transport</keyword>
<dbReference type="InterPro" id="IPR000531">
    <property type="entry name" value="Beta-barrel_TonB"/>
</dbReference>
<keyword evidence="2 12" id="KW-0813">Transport</keyword>
<evidence type="ECO:0000256" key="7">
    <source>
        <dbReference type="ARBA" id="ARBA00023004"/>
    </source>
</evidence>